<evidence type="ECO:0000313" key="1">
    <source>
        <dbReference type="EMBL" id="GGE26270.1"/>
    </source>
</evidence>
<protein>
    <submittedName>
        <fullName evidence="1">Uncharacterized protein</fullName>
    </submittedName>
</protein>
<dbReference type="AlphaFoldDB" id="A0A8J2VDJ3"/>
<dbReference type="EMBL" id="BMHQ01000012">
    <property type="protein sequence ID" value="GGE26270.1"/>
    <property type="molecule type" value="Genomic_DNA"/>
</dbReference>
<organism evidence="1 2">
    <name type="scientific">Marinithermofilum abyssi</name>
    <dbReference type="NCBI Taxonomy" id="1571185"/>
    <lineage>
        <taxon>Bacteria</taxon>
        <taxon>Bacillati</taxon>
        <taxon>Bacillota</taxon>
        <taxon>Bacilli</taxon>
        <taxon>Bacillales</taxon>
        <taxon>Thermoactinomycetaceae</taxon>
        <taxon>Marinithermofilum</taxon>
    </lineage>
</organism>
<dbReference type="RefSeq" id="WP_188648753.1">
    <property type="nucleotide sequence ID" value="NZ_BMHQ01000012.1"/>
</dbReference>
<sequence>MQIATVGVFLDRKEAEGKWARGEEVWGEYWGEILGRARIPFRWLEKEGDVRDSPPDILVVALAGEESWESLWRYAEAGGELIVHGKVTAGIGSRLGVRQEIWLDTAYTRLPWMEDFPPLRCFDVSLWKMNTKPALVENRGELLLHPQADGETGILQRFAVGKGFITRWAVDIPATIVGLQQGRKPVVEDGSPAPDGTGNLDEGILKADDGFSLDWTWDRRRTETGQPYFFFPYGDGWREAWIRELLRQVLARGWTLPFVDTWPAGTRGVAMISLDSDLNLDISAETTLSLLGERGIRATWCMMEPGYSLAIYDQVKEAGHELAFHFNAYERDGGAWSEAEFARQLHWLKEAAELEQVISNKNHYTRWEGWGELFRWCETFGIRSDQSRGPSKRGNIGFLFGTCQPYFPIARADEKNRRYDVVEIGFLTQDMNLGRWADDSMVEPLLHEVGQRRGVAHFLFHQIHLHREEPVRKGLDKLVTLARQRGFAFWTGREIAEWERLCRGVKVTGWRSNGPVVENPADCDDAVVLVPLSGEQGRVEGETIVRYGFRCRKWVI</sequence>
<reference evidence="1" key="1">
    <citation type="journal article" date="2014" name="Int. J. Syst. Evol. Microbiol.">
        <title>Complete genome sequence of Corynebacterium casei LMG S-19264T (=DSM 44701T), isolated from a smear-ripened cheese.</title>
        <authorList>
            <consortium name="US DOE Joint Genome Institute (JGI-PGF)"/>
            <person name="Walter F."/>
            <person name="Albersmeier A."/>
            <person name="Kalinowski J."/>
            <person name="Ruckert C."/>
        </authorList>
    </citation>
    <scope>NUCLEOTIDE SEQUENCE</scope>
    <source>
        <strain evidence="1">CGMCC 1.15179</strain>
    </source>
</reference>
<evidence type="ECO:0000313" key="2">
    <source>
        <dbReference type="Proteomes" id="UP000625210"/>
    </source>
</evidence>
<reference evidence="1" key="2">
    <citation type="submission" date="2020-09" db="EMBL/GenBank/DDBJ databases">
        <authorList>
            <person name="Sun Q."/>
            <person name="Zhou Y."/>
        </authorList>
    </citation>
    <scope>NUCLEOTIDE SEQUENCE</scope>
    <source>
        <strain evidence="1">CGMCC 1.15179</strain>
    </source>
</reference>
<comment type="caution">
    <text evidence="1">The sequence shown here is derived from an EMBL/GenBank/DDBJ whole genome shotgun (WGS) entry which is preliminary data.</text>
</comment>
<proteinExistence type="predicted"/>
<gene>
    <name evidence="1" type="ORF">GCM10011571_30550</name>
</gene>
<name>A0A8J2VDJ3_9BACL</name>
<accession>A0A8J2VDJ3</accession>
<dbReference type="Gene3D" id="3.20.20.370">
    <property type="entry name" value="Glycoside hydrolase/deacetylase"/>
    <property type="match status" value="1"/>
</dbReference>
<dbReference type="SUPFAM" id="SSF88713">
    <property type="entry name" value="Glycoside hydrolase/deacetylase"/>
    <property type="match status" value="1"/>
</dbReference>
<dbReference type="InterPro" id="IPR011330">
    <property type="entry name" value="Glyco_hydro/deAcase_b/a-brl"/>
</dbReference>
<dbReference type="Proteomes" id="UP000625210">
    <property type="component" value="Unassembled WGS sequence"/>
</dbReference>
<keyword evidence="2" id="KW-1185">Reference proteome</keyword>
<dbReference type="GO" id="GO:0005975">
    <property type="term" value="P:carbohydrate metabolic process"/>
    <property type="evidence" value="ECO:0007669"/>
    <property type="project" value="InterPro"/>
</dbReference>